<dbReference type="GO" id="GO:0032502">
    <property type="term" value="P:developmental process"/>
    <property type="evidence" value="ECO:0007669"/>
    <property type="project" value="UniProtKB-ARBA"/>
</dbReference>
<evidence type="ECO:0000256" key="5">
    <source>
        <dbReference type="ARBA" id="ARBA00022833"/>
    </source>
</evidence>
<feature type="domain" description="C2H2-type" evidence="9">
    <location>
        <begin position="470"/>
        <end position="497"/>
    </location>
</feature>
<feature type="region of interest" description="Disordered" evidence="8">
    <location>
        <begin position="313"/>
        <end position="341"/>
    </location>
</feature>
<comment type="subcellular location">
    <subcellularLocation>
        <location evidence="1">Nucleus</location>
    </subcellularLocation>
</comment>
<dbReference type="GO" id="GO:0000978">
    <property type="term" value="F:RNA polymerase II cis-regulatory region sequence-specific DNA binding"/>
    <property type="evidence" value="ECO:0007669"/>
    <property type="project" value="TreeGrafter"/>
</dbReference>
<keyword evidence="6" id="KW-0539">Nucleus</keyword>
<dbReference type="Gene3D" id="3.30.160.60">
    <property type="entry name" value="Classic Zinc Finger"/>
    <property type="match status" value="3"/>
</dbReference>
<accession>A0A4P8DJV5</accession>
<evidence type="ECO:0000259" key="9">
    <source>
        <dbReference type="PROSITE" id="PS50157"/>
    </source>
</evidence>
<feature type="region of interest" description="Disordered" evidence="8">
    <location>
        <begin position="356"/>
        <end position="393"/>
    </location>
</feature>
<feature type="domain" description="C2H2-type" evidence="9">
    <location>
        <begin position="498"/>
        <end position="525"/>
    </location>
</feature>
<dbReference type="GO" id="GO:0005634">
    <property type="term" value="C:nucleus"/>
    <property type="evidence" value="ECO:0007669"/>
    <property type="project" value="UniProtKB-SubCell"/>
</dbReference>
<evidence type="ECO:0000256" key="4">
    <source>
        <dbReference type="ARBA" id="ARBA00022771"/>
    </source>
</evidence>
<feature type="compositionally biased region" description="Polar residues" evidence="8">
    <location>
        <begin position="321"/>
        <end position="332"/>
    </location>
</feature>
<dbReference type="Pfam" id="PF00096">
    <property type="entry name" value="zf-C2H2"/>
    <property type="match status" value="2"/>
</dbReference>
<evidence type="ECO:0000256" key="1">
    <source>
        <dbReference type="ARBA" id="ARBA00004123"/>
    </source>
</evidence>
<evidence type="ECO:0000256" key="7">
    <source>
        <dbReference type="PROSITE-ProRule" id="PRU00042"/>
    </source>
</evidence>
<dbReference type="GO" id="GO:0008270">
    <property type="term" value="F:zinc ion binding"/>
    <property type="evidence" value="ECO:0007669"/>
    <property type="project" value="UniProtKB-KW"/>
</dbReference>
<dbReference type="SUPFAM" id="SSF57667">
    <property type="entry name" value="beta-beta-alpha zinc fingers"/>
    <property type="match status" value="2"/>
</dbReference>
<feature type="region of interest" description="Disordered" evidence="8">
    <location>
        <begin position="66"/>
        <end position="105"/>
    </location>
</feature>
<feature type="compositionally biased region" description="Polar residues" evidence="8">
    <location>
        <begin position="93"/>
        <end position="105"/>
    </location>
</feature>
<evidence type="ECO:0000256" key="3">
    <source>
        <dbReference type="ARBA" id="ARBA00022737"/>
    </source>
</evidence>
<organism evidence="10">
    <name type="scientific">Cryptosporiopsis sp. (strain 8999)</name>
    <dbReference type="NCBI Taxonomy" id="2572248"/>
    <lineage>
        <taxon>Eukaryota</taxon>
        <taxon>Fungi</taxon>
        <taxon>Dikarya</taxon>
        <taxon>Ascomycota</taxon>
        <taxon>Pezizomycotina</taxon>
        <taxon>Leotiomycetes</taxon>
        <taxon>Helotiales</taxon>
        <taxon>Dermateaceae</taxon>
        <taxon>Cryptosporiopsis</taxon>
    </lineage>
</organism>
<dbReference type="SMART" id="SM00355">
    <property type="entry name" value="ZnF_C2H2"/>
    <property type="match status" value="4"/>
</dbReference>
<dbReference type="PROSITE" id="PS00028">
    <property type="entry name" value="ZINC_FINGER_C2H2_1"/>
    <property type="match status" value="2"/>
</dbReference>
<feature type="compositionally biased region" description="Basic and acidic residues" evidence="8">
    <location>
        <begin position="246"/>
        <end position="265"/>
    </location>
</feature>
<evidence type="ECO:0000256" key="2">
    <source>
        <dbReference type="ARBA" id="ARBA00022723"/>
    </source>
</evidence>
<evidence type="ECO:0000256" key="8">
    <source>
        <dbReference type="SAM" id="MobiDB-lite"/>
    </source>
</evidence>
<evidence type="ECO:0000313" key="10">
    <source>
        <dbReference type="EMBL" id="QCL09111.1"/>
    </source>
</evidence>
<feature type="region of interest" description="Disordered" evidence="8">
    <location>
        <begin position="425"/>
        <end position="459"/>
    </location>
</feature>
<keyword evidence="5" id="KW-0862">Zinc</keyword>
<dbReference type="InterPro" id="IPR050527">
    <property type="entry name" value="Snail/Krueppel_Znf"/>
</dbReference>
<dbReference type="EMBL" id="MK182094">
    <property type="protein sequence ID" value="QCL09111.1"/>
    <property type="molecule type" value="Genomic_DNA"/>
</dbReference>
<feature type="region of interest" description="Disordered" evidence="8">
    <location>
        <begin position="589"/>
        <end position="617"/>
    </location>
</feature>
<dbReference type="FunFam" id="3.30.160.60:FF:000202">
    <property type="entry name" value="Zinc finger protein 574"/>
    <property type="match status" value="1"/>
</dbReference>
<keyword evidence="3" id="KW-0677">Repeat</keyword>
<feature type="region of interest" description="Disordered" evidence="8">
    <location>
        <begin position="246"/>
        <end position="269"/>
    </location>
</feature>
<dbReference type="InterPro" id="IPR013087">
    <property type="entry name" value="Znf_C2H2_type"/>
</dbReference>
<dbReference type="InterPro" id="IPR036236">
    <property type="entry name" value="Znf_C2H2_sf"/>
</dbReference>
<dbReference type="PANTHER" id="PTHR24388:SF54">
    <property type="entry name" value="PROTEIN ESCARGOT"/>
    <property type="match status" value="1"/>
</dbReference>
<keyword evidence="4 7" id="KW-0863">Zinc-finger</keyword>
<feature type="domain" description="C2H2-type" evidence="9">
    <location>
        <begin position="526"/>
        <end position="553"/>
    </location>
</feature>
<feature type="compositionally biased region" description="Polar residues" evidence="8">
    <location>
        <begin position="431"/>
        <end position="441"/>
    </location>
</feature>
<reference evidence="10" key="1">
    <citation type="journal article" date="2019" name="Chem. Sci.">
        <title>Structure revision of cryptosporioptides and determination of the genetic basis for dimeric xanthone biosynthesis in fungi.</title>
        <authorList>
            <person name="Greco C."/>
            <person name="de Mattos-Shipley K."/>
            <person name="Bailey A.M."/>
            <person name="Mulholland N.P."/>
            <person name="Vincent J.L."/>
            <person name="Willis C.L."/>
            <person name="Cox R.J."/>
            <person name="Simpson T.J."/>
        </authorList>
    </citation>
    <scope>NUCLEOTIDE SEQUENCE</scope>
    <source>
        <strain evidence="10">8999</strain>
    </source>
</reference>
<proteinExistence type="predicted"/>
<dbReference type="FunFam" id="3.30.160.60:FF:000446">
    <property type="entry name" value="Zinc finger protein"/>
    <property type="match status" value="1"/>
</dbReference>
<evidence type="ECO:0000256" key="6">
    <source>
        <dbReference type="ARBA" id="ARBA00023242"/>
    </source>
</evidence>
<gene>
    <name evidence="10" type="primary">dmxR20</name>
</gene>
<feature type="compositionally biased region" description="Basic and acidic residues" evidence="8">
    <location>
        <begin position="589"/>
        <end position="599"/>
    </location>
</feature>
<protein>
    <submittedName>
        <fullName evidence="10">DmxR20</fullName>
    </submittedName>
</protein>
<dbReference type="GO" id="GO:0000981">
    <property type="term" value="F:DNA-binding transcription factor activity, RNA polymerase II-specific"/>
    <property type="evidence" value="ECO:0007669"/>
    <property type="project" value="TreeGrafter"/>
</dbReference>
<name>A0A4P8DJV5_CRYX8</name>
<dbReference type="PROSITE" id="PS50157">
    <property type="entry name" value="ZINC_FINGER_C2H2_2"/>
    <property type="match status" value="3"/>
</dbReference>
<dbReference type="PANTHER" id="PTHR24388">
    <property type="entry name" value="ZINC FINGER PROTEIN"/>
    <property type="match status" value="1"/>
</dbReference>
<sequence>MFHPSALSPESRSSLATFSRIPSVECRSTCPICLIDLSTIGHSQHHIAHHLERLATFSLPRSTHIAVDDSTDSNTSNGVAGPRSLAEDFSDHGNVNQSLEHQSNPSDLQTYAHDISVRTLSIFVRYGVTKSKEASREVFYWISQLLSRLAKLELDGSFELSNLELPVQFFKHVLEDTEALRKNLEAARMLAEHEGNQVVAELTLLKSEFETFDSYRSAILERMEWFPGITIRNKWSLQILDGLEEDSQKGKGANEDAKSGQERSDTASTELDTRILSGFRRLELELEQELEGLELKQEQEALLESVRAEKRRKRRLHGTVQKRTISQAIGSDTDNEDRPRYTNVQYLRPLSAIQREYETESQETESEAAISVWGDESDEPEEEHSGSENRVGLDVTATGISGASEGSSTTFIDRSGTSYPIKTREAEMATQDPTSLQSDSNLGLRHDAGLPLPEGQDQQLAPKSLSQTKYKCPYCDTEFTRHHNLKNHLLTHSQEKPYVCAPCAMRFRRLHDLKRHMKLHTSERPYICTKCGRKYTREDALERHSKDNGGCASRRASIDNFRGDNEFDISDVGNGEEGGMEGVMYTDNDTKISEEDQRRFSLPGIGGRIPSQSQDED</sequence>
<keyword evidence="2" id="KW-0479">Metal-binding</keyword>
<dbReference type="AlphaFoldDB" id="A0A4P8DJV5"/>